<sequence>MMGISGVSAGNFKIMAEKAGLCNICTELGAENFILLDQLLTCLGETLRSQHKPDKTPELMSKAKKLKGYLLLEFQANLKTHSECATNCASLWLSDDPPCGNISQHQETCQSCLEIFHLIREIKECSNYSNDPQIADEVAKIEENLNNYT</sequence>
<organism evidence="1 2">
    <name type="scientific">Desmophyllum pertusum</name>
    <dbReference type="NCBI Taxonomy" id="174260"/>
    <lineage>
        <taxon>Eukaryota</taxon>
        <taxon>Metazoa</taxon>
        <taxon>Cnidaria</taxon>
        <taxon>Anthozoa</taxon>
        <taxon>Hexacorallia</taxon>
        <taxon>Scleractinia</taxon>
        <taxon>Caryophylliina</taxon>
        <taxon>Caryophylliidae</taxon>
        <taxon>Desmophyllum</taxon>
    </lineage>
</organism>
<proteinExistence type="predicted"/>
<dbReference type="EMBL" id="MU827821">
    <property type="protein sequence ID" value="KAJ7322018.1"/>
    <property type="molecule type" value="Genomic_DNA"/>
</dbReference>
<dbReference type="OrthoDB" id="2417322at2759"/>
<protein>
    <submittedName>
        <fullName evidence="1">Uncharacterized protein</fullName>
    </submittedName>
</protein>
<evidence type="ECO:0000313" key="1">
    <source>
        <dbReference type="EMBL" id="KAJ7322018.1"/>
    </source>
</evidence>
<gene>
    <name evidence="1" type="ORF">OS493_033414</name>
</gene>
<evidence type="ECO:0000313" key="2">
    <source>
        <dbReference type="Proteomes" id="UP001163046"/>
    </source>
</evidence>
<accession>A0A9W9Y9I6</accession>
<comment type="caution">
    <text evidence="1">The sequence shown here is derived from an EMBL/GenBank/DDBJ whole genome shotgun (WGS) entry which is preliminary data.</text>
</comment>
<keyword evidence="2" id="KW-1185">Reference proteome</keyword>
<dbReference type="Proteomes" id="UP001163046">
    <property type="component" value="Unassembled WGS sequence"/>
</dbReference>
<name>A0A9W9Y9I6_9CNID</name>
<reference evidence="1" key="1">
    <citation type="submission" date="2023-01" db="EMBL/GenBank/DDBJ databases">
        <title>Genome assembly of the deep-sea coral Lophelia pertusa.</title>
        <authorList>
            <person name="Herrera S."/>
            <person name="Cordes E."/>
        </authorList>
    </citation>
    <scope>NUCLEOTIDE SEQUENCE</scope>
    <source>
        <strain evidence="1">USNM1676648</strain>
        <tissue evidence="1">Polyp</tissue>
    </source>
</reference>
<dbReference type="AlphaFoldDB" id="A0A9W9Y9I6"/>